<reference evidence="5" key="1">
    <citation type="submission" date="2019-06" db="EMBL/GenBank/DDBJ databases">
        <title>The Complete Genome of Proteus mirabilis Siphophage Saba.</title>
        <authorList>
            <person name="Nyugen J."/>
            <person name="Harb L."/>
            <person name="Moreland R."/>
            <person name="Liu M."/>
            <person name="Ramsey J."/>
        </authorList>
    </citation>
    <scope>NUCLEOTIDE SEQUENCE [LARGE SCALE GENOMIC DNA]</scope>
</reference>
<evidence type="ECO:0000313" key="5">
    <source>
        <dbReference type="Proteomes" id="UP000322840"/>
    </source>
</evidence>
<feature type="domain" description="DNA-directed DNA polymerase family A palm" evidence="3">
    <location>
        <begin position="391"/>
        <end position="647"/>
    </location>
</feature>
<organism evidence="4 5">
    <name type="scientific">Proteus phage Saba</name>
    <dbReference type="NCBI Taxonomy" id="2596672"/>
    <lineage>
        <taxon>Viruses</taxon>
        <taxon>Duplodnaviria</taxon>
        <taxon>Heunggongvirae</taxon>
        <taxon>Uroviricota</taxon>
        <taxon>Caudoviricetes</taxon>
        <taxon>Casjensviridae</taxon>
        <taxon>Cenphatecvirus</taxon>
        <taxon>Cenphatecvirus saba</taxon>
    </lineage>
</organism>
<keyword evidence="5" id="KW-1185">Reference proteome</keyword>
<proteinExistence type="predicted"/>
<protein>
    <submittedName>
        <fullName evidence="4">DNA polymerase I</fullName>
    </submittedName>
</protein>
<dbReference type="PANTHER" id="PTHR10133">
    <property type="entry name" value="DNA POLYMERASE I"/>
    <property type="match status" value="1"/>
</dbReference>
<dbReference type="PANTHER" id="PTHR10133:SF27">
    <property type="entry name" value="DNA POLYMERASE NU"/>
    <property type="match status" value="1"/>
</dbReference>
<evidence type="ECO:0000313" key="4">
    <source>
        <dbReference type="EMBL" id="QEG09444.1"/>
    </source>
</evidence>
<dbReference type="GO" id="GO:0003887">
    <property type="term" value="F:DNA-directed DNA polymerase activity"/>
    <property type="evidence" value="ECO:0007669"/>
    <property type="project" value="InterPro"/>
</dbReference>
<dbReference type="InterPro" id="IPR043502">
    <property type="entry name" value="DNA/RNA_pol_sf"/>
</dbReference>
<dbReference type="GO" id="GO:0039693">
    <property type="term" value="P:viral DNA genome replication"/>
    <property type="evidence" value="ECO:0007669"/>
    <property type="project" value="UniProtKB-KW"/>
</dbReference>
<gene>
    <name evidence="4" type="ORF">CPT_Saba_071</name>
</gene>
<keyword evidence="2" id="KW-1194">Viral DNA replication</keyword>
<dbReference type="SUPFAM" id="SSF56672">
    <property type="entry name" value="DNA/RNA polymerases"/>
    <property type="match status" value="1"/>
</dbReference>
<name>A0A5B9N608_9CAUD</name>
<dbReference type="InterPro" id="IPR001098">
    <property type="entry name" value="DNA-dir_DNA_pol_A_palm_dom"/>
</dbReference>
<accession>A0A5B9N608</accession>
<dbReference type="GO" id="GO:0006261">
    <property type="term" value="P:DNA-templated DNA replication"/>
    <property type="evidence" value="ECO:0007669"/>
    <property type="project" value="InterPro"/>
</dbReference>
<dbReference type="GO" id="GO:0003677">
    <property type="term" value="F:DNA binding"/>
    <property type="evidence" value="ECO:0007669"/>
    <property type="project" value="InterPro"/>
</dbReference>
<evidence type="ECO:0000259" key="3">
    <source>
        <dbReference type="SMART" id="SM00482"/>
    </source>
</evidence>
<dbReference type="EMBL" id="MN062188">
    <property type="protein sequence ID" value="QEG09444.1"/>
    <property type="molecule type" value="Genomic_DNA"/>
</dbReference>
<dbReference type="InterPro" id="IPR002298">
    <property type="entry name" value="DNA_polymerase_A"/>
</dbReference>
<dbReference type="GO" id="GO:0006302">
    <property type="term" value="P:double-strand break repair"/>
    <property type="evidence" value="ECO:0007669"/>
    <property type="project" value="TreeGrafter"/>
</dbReference>
<keyword evidence="1" id="KW-0235">DNA replication</keyword>
<evidence type="ECO:0000256" key="2">
    <source>
        <dbReference type="ARBA" id="ARBA00023109"/>
    </source>
</evidence>
<sequence>MQRYNLDNFKASVRLDYETRSELDLKKVGAHKYASHHSTDILMVAWKFDGDDEVHFWDRTMSDEKLNELKDILRDKKILKRAFNAQFERLITKYVLGIKTPYWVWRCSMVAAYQRGFAGNLAMIGKALGFKEDKLKDQAGKKLINQFCKPRKPTKADPRTWHDWETHPEEFERFGAYCRQDVIAEEAIDRRLSHIKYDIPDYEWRVYALDQLINDRGINLDHEFITAAIEMAAERKPQIISEMIELTGCQNPGSQTQLLPWLKERGYPFDDLRADTVKKVIAEFPDNGVHHDVVKALKMRQKTAKSSLSKYDKMLELEGEGGRVRGTIQCYGASRTGRFAGRGLQTHNFVRTPKILENPIDAQIAKNIVVDRDMWGLMNFAGEPMDMLPGLLRAALVPTRGRKFIVADLSSIESVVIGWLTGCRWFLNTLKAKRDLYRSFAAEWLKIPYEDTKPHRSKAKPATLGCGYRLGGGELIDGKKTGLWGYGENMGVHLTKEEAHDSVAAFRNLCPEIESAWFDIEDCVKKTIKTHKTTTWRSLKFGISKPFLWIQLPSGRKLYYFRPRIATVKRTNTRGESYTRQEIQYEGKKDPGGWGIQSTHGGKLVENIVQAIARDILVNGMFEAEAAGFEIVFHVHDEIVTEVDEDNPLSVDDLVKCMTAPLTWADDIPLGAAGWEGYFYRKD</sequence>
<dbReference type="SMART" id="SM00482">
    <property type="entry name" value="POLAc"/>
    <property type="match status" value="1"/>
</dbReference>
<dbReference type="InterPro" id="IPR012337">
    <property type="entry name" value="RNaseH-like_sf"/>
</dbReference>
<evidence type="ECO:0000256" key="1">
    <source>
        <dbReference type="ARBA" id="ARBA00022705"/>
    </source>
</evidence>
<dbReference type="Gene3D" id="1.10.150.20">
    <property type="entry name" value="5' to 3' exonuclease, C-terminal subdomain"/>
    <property type="match status" value="1"/>
</dbReference>
<dbReference type="Proteomes" id="UP000322840">
    <property type="component" value="Segment"/>
</dbReference>
<dbReference type="SUPFAM" id="SSF53098">
    <property type="entry name" value="Ribonuclease H-like"/>
    <property type="match status" value="1"/>
</dbReference>